<accession>A0A538T2M1</accession>
<name>A0A538T2M1_UNCEI</name>
<feature type="chain" id="PRO_5022197603" description="VWA7 N-terminal domain-containing protein" evidence="1">
    <location>
        <begin position="29"/>
        <end position="512"/>
    </location>
</feature>
<dbReference type="Pfam" id="PF25107">
    <property type="entry name" value="VWA7_N"/>
    <property type="match status" value="1"/>
</dbReference>
<evidence type="ECO:0000313" key="4">
    <source>
        <dbReference type="Proteomes" id="UP000320913"/>
    </source>
</evidence>
<evidence type="ECO:0000259" key="2">
    <source>
        <dbReference type="Pfam" id="PF25107"/>
    </source>
</evidence>
<feature type="domain" description="VWA7 N-terminal" evidence="2">
    <location>
        <begin position="119"/>
        <end position="163"/>
    </location>
</feature>
<proteinExistence type="predicted"/>
<keyword evidence="1" id="KW-0732">Signal</keyword>
<dbReference type="InterPro" id="IPR056862">
    <property type="entry name" value="VWA7_N"/>
</dbReference>
<dbReference type="Proteomes" id="UP000320913">
    <property type="component" value="Unassembled WGS sequence"/>
</dbReference>
<evidence type="ECO:0000256" key="1">
    <source>
        <dbReference type="SAM" id="SignalP"/>
    </source>
</evidence>
<organism evidence="3 4">
    <name type="scientific">Eiseniibacteriota bacterium</name>
    <dbReference type="NCBI Taxonomy" id="2212470"/>
    <lineage>
        <taxon>Bacteria</taxon>
        <taxon>Candidatus Eiseniibacteriota</taxon>
    </lineage>
</organism>
<comment type="caution">
    <text evidence="3">The sequence shown here is derived from an EMBL/GenBank/DDBJ whole genome shotgun (WGS) entry which is preliminary data.</text>
</comment>
<reference evidence="3 4" key="1">
    <citation type="journal article" date="2019" name="Nat. Microbiol.">
        <title>Mediterranean grassland soil C-N compound turnover is dependent on rainfall and depth, and is mediated by genomically divergent microorganisms.</title>
        <authorList>
            <person name="Diamond S."/>
            <person name="Andeer P.F."/>
            <person name="Li Z."/>
            <person name="Crits-Christoph A."/>
            <person name="Burstein D."/>
            <person name="Anantharaman K."/>
            <person name="Lane K.R."/>
            <person name="Thomas B.C."/>
            <person name="Pan C."/>
            <person name="Northen T.R."/>
            <person name="Banfield J.F."/>
        </authorList>
    </citation>
    <scope>NUCLEOTIDE SEQUENCE [LARGE SCALE GENOMIC DNA]</scope>
    <source>
        <strain evidence="3">WS_5</strain>
    </source>
</reference>
<gene>
    <name evidence="3" type="ORF">E6K75_06120</name>
</gene>
<sequence length="512" mass="57199">MRIHRMLRNAAAAMLAMTLCAPASKARAFDTGPHWDITEDVLRSEGFSNAGIQTVQCANFFVDFYEFMGTKKVRSAHLGPVPIGPTIDCRDSLEQILHFGDVQHFDDLVDVQRVAHKWDAMLEATQNAAKAKEQSGDVLGLLALLGMSLHNVQDFYAHSNWVDGTGLGPTLGMGALAKYGDHPTWLSMDRKDRENLDVYTNENRPSAHRSHGAWNDPPDSLNKDWAGRPHYDDAYICAYFATRQWVRLFPMFLNKRATWSQMQQWSAKSFDPGRDWDYSRKISMYGGHWNGNGEAPSGTASSKYFLAAAVTRFLGGRCVSGKASALRREVEGLLLTWGRMPYHGPFDFTLPSAAPESLQFVQLKVHSVFLTQGGDGFMQGQMDWYGRAAIDRERFWSGLIDEHDQFDFNKAPYAPWTMTKAVPFSARDIGVTFQLMDLDAKKTDDQVDINPKAGLKSLVIRYAPATEQIIGDVSTADGSVRAQGKFTMEGKDDCDCGRVILSISHLTARCLR</sequence>
<feature type="signal peptide" evidence="1">
    <location>
        <begin position="1"/>
        <end position="28"/>
    </location>
</feature>
<dbReference type="AlphaFoldDB" id="A0A538T2M1"/>
<dbReference type="EMBL" id="VBOV01000149">
    <property type="protein sequence ID" value="TMQ57885.1"/>
    <property type="molecule type" value="Genomic_DNA"/>
</dbReference>
<protein>
    <recommendedName>
        <fullName evidence="2">VWA7 N-terminal domain-containing protein</fullName>
    </recommendedName>
</protein>
<evidence type="ECO:0000313" key="3">
    <source>
        <dbReference type="EMBL" id="TMQ57885.1"/>
    </source>
</evidence>